<dbReference type="Pfam" id="PF04055">
    <property type="entry name" value="Radical_SAM"/>
    <property type="match status" value="1"/>
</dbReference>
<evidence type="ECO:0000256" key="1">
    <source>
        <dbReference type="SAM" id="MobiDB-lite"/>
    </source>
</evidence>
<sequence length="188" mass="19222">MAGPLPIADPAPADGLLPASATADAASRAFGVYVHVPFCRVRCGYCDFNTYTAGELRGLSQAAYADQAIAEVAFAHGVLAASGVPDRAAGTVFFGGGTPTLLPATDLVRMLGAITDAFGLAPGAEVTTEANPDSVDADDLRRLADGASRACRSACSRPFRTCSRRSTGPMIRPASRSSSGGLARRVST</sequence>
<feature type="domain" description="Radical SAM core" evidence="2">
    <location>
        <begin position="33"/>
        <end position="145"/>
    </location>
</feature>
<dbReference type="InterPro" id="IPR007197">
    <property type="entry name" value="rSAM"/>
</dbReference>
<dbReference type="Proteomes" id="UP001321477">
    <property type="component" value="Chromosome"/>
</dbReference>
<dbReference type="SFLD" id="SFLDS00029">
    <property type="entry name" value="Radical_SAM"/>
    <property type="match status" value="1"/>
</dbReference>
<evidence type="ECO:0000259" key="2">
    <source>
        <dbReference type="Pfam" id="PF04055"/>
    </source>
</evidence>
<evidence type="ECO:0000313" key="3">
    <source>
        <dbReference type="EMBL" id="BDZ53263.1"/>
    </source>
</evidence>
<accession>A0ABN6Y7U7</accession>
<keyword evidence="4" id="KW-1185">Reference proteome</keyword>
<dbReference type="InterPro" id="IPR034505">
    <property type="entry name" value="Coproporphyrinogen-III_oxidase"/>
</dbReference>
<gene>
    <name evidence="3" type="ORF">GCM10025870_03360</name>
</gene>
<dbReference type="PANTHER" id="PTHR13932">
    <property type="entry name" value="COPROPORPHYRINIGEN III OXIDASE"/>
    <property type="match status" value="1"/>
</dbReference>
<dbReference type="EMBL" id="AP027734">
    <property type="protein sequence ID" value="BDZ53263.1"/>
    <property type="molecule type" value="Genomic_DNA"/>
</dbReference>
<reference evidence="4" key="1">
    <citation type="journal article" date="2019" name="Int. J. Syst. Evol. Microbiol.">
        <title>The Global Catalogue of Microorganisms (GCM) 10K type strain sequencing project: providing services to taxonomists for standard genome sequencing and annotation.</title>
        <authorList>
            <consortium name="The Broad Institute Genomics Platform"/>
            <consortium name="The Broad Institute Genome Sequencing Center for Infectious Disease"/>
            <person name="Wu L."/>
            <person name="Ma J."/>
        </authorList>
    </citation>
    <scope>NUCLEOTIDE SEQUENCE [LARGE SCALE GENOMIC DNA]</scope>
    <source>
        <strain evidence="4">NBRC 109019</strain>
    </source>
</reference>
<name>A0ABN6Y7U7_9MICO</name>
<feature type="region of interest" description="Disordered" evidence="1">
    <location>
        <begin position="163"/>
        <end position="188"/>
    </location>
</feature>
<dbReference type="SUPFAM" id="SSF102114">
    <property type="entry name" value="Radical SAM enzymes"/>
    <property type="match status" value="1"/>
</dbReference>
<evidence type="ECO:0000313" key="4">
    <source>
        <dbReference type="Proteomes" id="UP001321477"/>
    </source>
</evidence>
<proteinExistence type="predicted"/>
<protein>
    <recommendedName>
        <fullName evidence="2">Radical SAM core domain-containing protein</fullName>
    </recommendedName>
</protein>
<dbReference type="InterPro" id="IPR058240">
    <property type="entry name" value="rSAM_sf"/>
</dbReference>
<organism evidence="3 4">
    <name type="scientific">Agromyces marinus</name>
    <dbReference type="NCBI Taxonomy" id="1389020"/>
    <lineage>
        <taxon>Bacteria</taxon>
        <taxon>Bacillati</taxon>
        <taxon>Actinomycetota</taxon>
        <taxon>Actinomycetes</taxon>
        <taxon>Micrococcales</taxon>
        <taxon>Microbacteriaceae</taxon>
        <taxon>Agromyces</taxon>
    </lineage>
</organism>
<feature type="compositionally biased region" description="Low complexity" evidence="1">
    <location>
        <begin position="172"/>
        <end position="188"/>
    </location>
</feature>
<dbReference type="PANTHER" id="PTHR13932:SF5">
    <property type="entry name" value="RADICAL S-ADENOSYL METHIONINE DOMAIN-CONTAINING PROTEIN 1, MITOCHONDRIAL"/>
    <property type="match status" value="1"/>
</dbReference>